<keyword evidence="5" id="KW-1185">Reference proteome</keyword>
<dbReference type="Pfam" id="PF01344">
    <property type="entry name" value="Kelch_1"/>
    <property type="match status" value="2"/>
</dbReference>
<reference evidence="3 5" key="2">
    <citation type="journal article" date="2014" name="BMC Genomics">
        <title>An improved genome release (version Mt4.0) for the model legume Medicago truncatula.</title>
        <authorList>
            <person name="Tang H."/>
            <person name="Krishnakumar V."/>
            <person name="Bidwell S."/>
            <person name="Rosen B."/>
            <person name="Chan A."/>
            <person name="Zhou S."/>
            <person name="Gentzbittel L."/>
            <person name="Childs K.L."/>
            <person name="Yandell M."/>
            <person name="Gundlach H."/>
            <person name="Mayer K.F."/>
            <person name="Schwartz D.C."/>
            <person name="Town C.D."/>
        </authorList>
    </citation>
    <scope>GENOME REANNOTATION</scope>
    <source>
        <strain evidence="4 5">cv. Jemalong A17</strain>
    </source>
</reference>
<dbReference type="SMART" id="SM00767">
    <property type="entry name" value="DCD"/>
    <property type="match status" value="1"/>
</dbReference>
<feature type="domain" description="DCD" evidence="2">
    <location>
        <begin position="31"/>
        <end position="164"/>
    </location>
</feature>
<dbReference type="HOGENOM" id="CLU_006099_1_0_1"/>
<evidence type="ECO:0000256" key="1">
    <source>
        <dbReference type="SAM" id="MobiDB-lite"/>
    </source>
</evidence>
<dbReference type="InterPro" id="IPR015915">
    <property type="entry name" value="Kelch-typ_b-propeller"/>
</dbReference>
<dbReference type="EnsemblPlants" id="AES79613">
    <property type="protein sequence ID" value="AES79613"/>
    <property type="gene ID" value="MTR_7g070320"/>
</dbReference>
<sequence length="718" mass="80303">MGKWKMTSFGSSSGNQYHSPNPSFGRNLTQDQLGGVVFGTKNCTIKECLTKQLFGLPTVHFSYVKNIRPGLPLFLFNYSDRTLHGIFEAASPGRLSIDRYAWTGDGAKVTPFPAQVKLSFRVHCRPLTEDRFRPAIADNYFVHNHFWFELDHAQTNQLIALMKPLEIPRAISIPQNTTIAPAYSVPQNTNQAAVSRSLPWHDPSWKDKAFKRPESESQLHRSTHSSMKSFSNESDLLDECFQPLDTHSIDREEATQDEKDGWMKLKELVVAHENEKFSWENHVSGTYATENCPEGRNENWSKGRNENWTEGRNENWLPLGKNSEENPSPPLEEESPSSQSEKEENSSSPLEENPSSSSEKEENISSPLEHQYDTAQREAELEIQLLKDRCTLLESTHSTPLTHVEETILSPSAEETIISPSAELLLDAKDSLYLIGGCDGEASLAAMDIYCTSLNAIKSLKPMNHNRSYASVVEFDGEIYVFGGGQAGPDPVWYDTVESYNPILDSWTLRPSLNQKKGSLSGAVLDGKIFAVGGGNGVECFSDVEMFDSDIGRWIPTRSMLEKRFALAAVELNGAIYATGGFDGKNYLNSAERFDPREHSWFRIANMNTRRGCHSMATLNEKLYALGGFDGVTMVPSVEVFDPRLGKWTVEETTMNHPRGYFAAAVVKDSIYVIGGVNGDENIVDTVESYMEGQGWKEIYTSENVKRCFISAIACSHE</sequence>
<dbReference type="SMART" id="SM00612">
    <property type="entry name" value="Kelch"/>
    <property type="match status" value="6"/>
</dbReference>
<dbReference type="GO" id="GO:0034976">
    <property type="term" value="P:response to endoplasmic reticulum stress"/>
    <property type="evidence" value="ECO:0007669"/>
    <property type="project" value="InterPro"/>
</dbReference>
<dbReference type="Pfam" id="PF24681">
    <property type="entry name" value="Kelch_KLHDC2_KLHL20_DRC7"/>
    <property type="match status" value="1"/>
</dbReference>
<dbReference type="PANTHER" id="PTHR46034">
    <property type="match status" value="1"/>
</dbReference>
<accession>G7KU31</accession>
<dbReference type="EMBL" id="CM001223">
    <property type="protein sequence ID" value="AES79613.2"/>
    <property type="molecule type" value="Genomic_DNA"/>
</dbReference>
<feature type="region of interest" description="Disordered" evidence="1">
    <location>
        <begin position="286"/>
        <end position="367"/>
    </location>
</feature>
<feature type="region of interest" description="Disordered" evidence="1">
    <location>
        <begin position="1"/>
        <end position="24"/>
    </location>
</feature>
<evidence type="ECO:0000259" key="2">
    <source>
        <dbReference type="PROSITE" id="PS51222"/>
    </source>
</evidence>
<feature type="compositionally biased region" description="Low complexity" evidence="1">
    <location>
        <begin position="346"/>
        <end position="357"/>
    </location>
</feature>
<dbReference type="AlphaFoldDB" id="G7KU31"/>
<proteinExistence type="predicted"/>
<feature type="compositionally biased region" description="Basic and acidic residues" evidence="1">
    <location>
        <begin position="293"/>
        <end position="313"/>
    </location>
</feature>
<gene>
    <name evidence="3" type="ordered locus">MTR_7g070320</name>
</gene>
<evidence type="ECO:0000313" key="5">
    <source>
        <dbReference type="Proteomes" id="UP000002051"/>
    </source>
</evidence>
<dbReference type="Proteomes" id="UP000002051">
    <property type="component" value="Unassembled WGS sequence"/>
</dbReference>
<dbReference type="SUPFAM" id="SSF117281">
    <property type="entry name" value="Kelch motif"/>
    <property type="match status" value="1"/>
</dbReference>
<dbReference type="Gene3D" id="2.120.10.80">
    <property type="entry name" value="Kelch-type beta propeller"/>
    <property type="match status" value="2"/>
</dbReference>
<dbReference type="eggNOG" id="KOG1072">
    <property type="taxonomic scope" value="Eukaryota"/>
</dbReference>
<reference evidence="3 5" key="1">
    <citation type="journal article" date="2011" name="Nature">
        <title>The Medicago genome provides insight into the evolution of rhizobial symbioses.</title>
        <authorList>
            <person name="Young N.D."/>
            <person name="Debelle F."/>
            <person name="Oldroyd G.E."/>
            <person name="Geurts R."/>
            <person name="Cannon S.B."/>
            <person name="Udvardi M.K."/>
            <person name="Benedito V.A."/>
            <person name="Mayer K.F."/>
            <person name="Gouzy J."/>
            <person name="Schoof H."/>
            <person name="Van de Peer Y."/>
            <person name="Proost S."/>
            <person name="Cook D.R."/>
            <person name="Meyers B.C."/>
            <person name="Spannagl M."/>
            <person name="Cheung F."/>
            <person name="De Mita S."/>
            <person name="Krishnakumar V."/>
            <person name="Gundlach H."/>
            <person name="Zhou S."/>
            <person name="Mudge J."/>
            <person name="Bharti A.K."/>
            <person name="Murray J.D."/>
            <person name="Naoumkina M.A."/>
            <person name="Rosen B."/>
            <person name="Silverstein K.A."/>
            <person name="Tang H."/>
            <person name="Rombauts S."/>
            <person name="Zhao P.X."/>
            <person name="Zhou P."/>
            <person name="Barbe V."/>
            <person name="Bardou P."/>
            <person name="Bechner M."/>
            <person name="Bellec A."/>
            <person name="Berger A."/>
            <person name="Berges H."/>
            <person name="Bidwell S."/>
            <person name="Bisseling T."/>
            <person name="Choisne N."/>
            <person name="Couloux A."/>
            <person name="Denny R."/>
            <person name="Deshpande S."/>
            <person name="Dai X."/>
            <person name="Doyle J.J."/>
            <person name="Dudez A.M."/>
            <person name="Farmer A.D."/>
            <person name="Fouteau S."/>
            <person name="Franken C."/>
            <person name="Gibelin C."/>
            <person name="Gish J."/>
            <person name="Goldstein S."/>
            <person name="Gonzalez A.J."/>
            <person name="Green P.J."/>
            <person name="Hallab A."/>
            <person name="Hartog M."/>
            <person name="Hua A."/>
            <person name="Humphray S.J."/>
            <person name="Jeong D.H."/>
            <person name="Jing Y."/>
            <person name="Jocker A."/>
            <person name="Kenton S.M."/>
            <person name="Kim D.J."/>
            <person name="Klee K."/>
            <person name="Lai H."/>
            <person name="Lang C."/>
            <person name="Lin S."/>
            <person name="Macmil S.L."/>
            <person name="Magdelenat G."/>
            <person name="Matthews L."/>
            <person name="McCorrison J."/>
            <person name="Monaghan E.L."/>
            <person name="Mun J.H."/>
            <person name="Najar F.Z."/>
            <person name="Nicholson C."/>
            <person name="Noirot C."/>
            <person name="O'Bleness M."/>
            <person name="Paule C.R."/>
            <person name="Poulain J."/>
            <person name="Prion F."/>
            <person name="Qin B."/>
            <person name="Qu C."/>
            <person name="Retzel E.F."/>
            <person name="Riddle C."/>
            <person name="Sallet E."/>
            <person name="Samain S."/>
            <person name="Samson N."/>
            <person name="Sanders I."/>
            <person name="Saurat O."/>
            <person name="Scarpelli C."/>
            <person name="Schiex T."/>
            <person name="Segurens B."/>
            <person name="Severin A.J."/>
            <person name="Sherrier D.J."/>
            <person name="Shi R."/>
            <person name="Sims S."/>
            <person name="Singer S.R."/>
            <person name="Sinharoy S."/>
            <person name="Sterck L."/>
            <person name="Viollet A."/>
            <person name="Wang B.B."/>
            <person name="Wang K."/>
            <person name="Wang M."/>
            <person name="Wang X."/>
            <person name="Warfsmann J."/>
            <person name="Weissenbach J."/>
            <person name="White D.D."/>
            <person name="White J.D."/>
            <person name="Wiley G.B."/>
            <person name="Wincker P."/>
            <person name="Xing Y."/>
            <person name="Yang L."/>
            <person name="Yao Z."/>
            <person name="Ying F."/>
            <person name="Zhai J."/>
            <person name="Zhou L."/>
            <person name="Zuber A."/>
            <person name="Denarie J."/>
            <person name="Dixon R.A."/>
            <person name="May G.D."/>
            <person name="Schwartz D.C."/>
            <person name="Rogers J."/>
            <person name="Quetier F."/>
            <person name="Town C.D."/>
            <person name="Roe B.A."/>
        </authorList>
    </citation>
    <scope>NUCLEOTIDE SEQUENCE [LARGE SCALE GENOMIC DNA]</scope>
    <source>
        <strain evidence="3">A17</strain>
        <strain evidence="4 5">cv. Jemalong A17</strain>
    </source>
</reference>
<accession>A0A0C3W7L3</accession>
<feature type="region of interest" description="Disordered" evidence="1">
    <location>
        <begin position="205"/>
        <end position="231"/>
    </location>
</feature>
<protein>
    <submittedName>
        <fullName evidence="3">DCD (Development and cell death) domain protein</fullName>
    </submittedName>
</protein>
<evidence type="ECO:0000313" key="4">
    <source>
        <dbReference type="EnsemblPlants" id="AES79613"/>
    </source>
</evidence>
<dbReference type="InterPro" id="IPR013989">
    <property type="entry name" value="Dev_and_cell_death_domain"/>
</dbReference>
<evidence type="ECO:0000313" key="3">
    <source>
        <dbReference type="EMBL" id="AES79613.2"/>
    </source>
</evidence>
<dbReference type="InterPro" id="IPR006652">
    <property type="entry name" value="Kelch_1"/>
</dbReference>
<dbReference type="PaxDb" id="3880-AES79613"/>
<reference evidence="4" key="3">
    <citation type="submission" date="2015-04" db="UniProtKB">
        <authorList>
            <consortium name="EnsemblPlants"/>
        </authorList>
    </citation>
    <scope>IDENTIFICATION</scope>
    <source>
        <strain evidence="4">cv. Jemalong A17</strain>
    </source>
</reference>
<name>G7KU31_MEDTR</name>
<feature type="compositionally biased region" description="Basic and acidic residues" evidence="1">
    <location>
        <begin position="205"/>
        <end position="219"/>
    </location>
</feature>
<feature type="compositionally biased region" description="Polar residues" evidence="1">
    <location>
        <begin position="8"/>
        <end position="24"/>
    </location>
</feature>
<organism evidence="3 5">
    <name type="scientific">Medicago truncatula</name>
    <name type="common">Barrel medic</name>
    <name type="synonym">Medicago tribuloides</name>
    <dbReference type="NCBI Taxonomy" id="3880"/>
    <lineage>
        <taxon>Eukaryota</taxon>
        <taxon>Viridiplantae</taxon>
        <taxon>Streptophyta</taxon>
        <taxon>Embryophyta</taxon>
        <taxon>Tracheophyta</taxon>
        <taxon>Spermatophyta</taxon>
        <taxon>Magnoliopsida</taxon>
        <taxon>eudicotyledons</taxon>
        <taxon>Gunneridae</taxon>
        <taxon>Pentapetalae</taxon>
        <taxon>rosids</taxon>
        <taxon>fabids</taxon>
        <taxon>Fabales</taxon>
        <taxon>Fabaceae</taxon>
        <taxon>Papilionoideae</taxon>
        <taxon>50 kb inversion clade</taxon>
        <taxon>NPAAA clade</taxon>
        <taxon>Hologalegina</taxon>
        <taxon>IRL clade</taxon>
        <taxon>Trifolieae</taxon>
        <taxon>Medicago</taxon>
    </lineage>
</organism>
<dbReference type="PROSITE" id="PS51222">
    <property type="entry name" value="DCD"/>
    <property type="match status" value="1"/>
</dbReference>
<dbReference type="PANTHER" id="PTHR46034:SF7">
    <property type="entry name" value="INFLUENZA VIRUS NS1A-BINDING PROTEIN"/>
    <property type="match status" value="1"/>
</dbReference>
<dbReference type="Pfam" id="PF10539">
    <property type="entry name" value="Dev_Cell_Death"/>
    <property type="match status" value="1"/>
</dbReference>
<dbReference type="InterPro" id="IPR044832">
    <property type="entry name" value="NRP-like"/>
</dbReference>